<accession>A0A0D2P7X2</accession>
<name>A0A0D2P7X2_HYPSF</name>
<sequence length="121" mass="12647">MEHLIIFRKSPWAALGVLFGVPGSAGRSGPPAPSACVLPCLCTPGVPAPPRFRGHSTIPVPPAHVRREFRSPIPQAFQPPLTRPSGVPVLPQASPPLCTLGVPVAPAFALGQFQPFAPCAY</sequence>
<evidence type="ECO:0000313" key="1">
    <source>
        <dbReference type="EMBL" id="KJA24721.1"/>
    </source>
</evidence>
<gene>
    <name evidence="1" type="ORF">HYPSUDRAFT_200285</name>
</gene>
<proteinExistence type="predicted"/>
<protein>
    <submittedName>
        <fullName evidence="1">Uncharacterized protein</fullName>
    </submittedName>
</protein>
<evidence type="ECO:0000313" key="2">
    <source>
        <dbReference type="Proteomes" id="UP000054270"/>
    </source>
</evidence>
<keyword evidence="2" id="KW-1185">Reference proteome</keyword>
<dbReference type="AlphaFoldDB" id="A0A0D2P7X2"/>
<organism evidence="1 2">
    <name type="scientific">Hypholoma sublateritium (strain FD-334 SS-4)</name>
    <dbReference type="NCBI Taxonomy" id="945553"/>
    <lineage>
        <taxon>Eukaryota</taxon>
        <taxon>Fungi</taxon>
        <taxon>Dikarya</taxon>
        <taxon>Basidiomycota</taxon>
        <taxon>Agaricomycotina</taxon>
        <taxon>Agaricomycetes</taxon>
        <taxon>Agaricomycetidae</taxon>
        <taxon>Agaricales</taxon>
        <taxon>Agaricineae</taxon>
        <taxon>Strophariaceae</taxon>
        <taxon>Hypholoma</taxon>
    </lineage>
</organism>
<dbReference type="EMBL" id="KN817535">
    <property type="protein sequence ID" value="KJA24721.1"/>
    <property type="molecule type" value="Genomic_DNA"/>
</dbReference>
<dbReference type="Proteomes" id="UP000054270">
    <property type="component" value="Unassembled WGS sequence"/>
</dbReference>
<reference evidence="2" key="1">
    <citation type="submission" date="2014-04" db="EMBL/GenBank/DDBJ databases">
        <title>Evolutionary Origins and Diversification of the Mycorrhizal Mutualists.</title>
        <authorList>
            <consortium name="DOE Joint Genome Institute"/>
            <consortium name="Mycorrhizal Genomics Consortium"/>
            <person name="Kohler A."/>
            <person name="Kuo A."/>
            <person name="Nagy L.G."/>
            <person name="Floudas D."/>
            <person name="Copeland A."/>
            <person name="Barry K.W."/>
            <person name="Cichocki N."/>
            <person name="Veneault-Fourrey C."/>
            <person name="LaButti K."/>
            <person name="Lindquist E.A."/>
            <person name="Lipzen A."/>
            <person name="Lundell T."/>
            <person name="Morin E."/>
            <person name="Murat C."/>
            <person name="Riley R."/>
            <person name="Ohm R."/>
            <person name="Sun H."/>
            <person name="Tunlid A."/>
            <person name="Henrissat B."/>
            <person name="Grigoriev I.V."/>
            <person name="Hibbett D.S."/>
            <person name="Martin F."/>
        </authorList>
    </citation>
    <scope>NUCLEOTIDE SEQUENCE [LARGE SCALE GENOMIC DNA]</scope>
    <source>
        <strain evidence="2">FD-334 SS-4</strain>
    </source>
</reference>